<dbReference type="AlphaFoldDB" id="A0A1I2QCT5"/>
<proteinExistence type="predicted"/>
<keyword evidence="3" id="KW-1185">Reference proteome</keyword>
<evidence type="ECO:0000256" key="1">
    <source>
        <dbReference type="SAM" id="MobiDB-lite"/>
    </source>
</evidence>
<dbReference type="RefSeq" id="WP_165613398.1">
    <property type="nucleotide sequence ID" value="NZ_FOOX01000003.1"/>
</dbReference>
<evidence type="ECO:0000313" key="3">
    <source>
        <dbReference type="Proteomes" id="UP000199337"/>
    </source>
</evidence>
<sequence length="51" mass="5707">MNKKKSSSNQDIKKDSPGIVDSMENPSGTINASRIFRNFPPELLAENDEKQ</sequence>
<organism evidence="2 3">
    <name type="scientific">Desulfotruncus arcticus DSM 17038</name>
    <dbReference type="NCBI Taxonomy" id="1121424"/>
    <lineage>
        <taxon>Bacteria</taxon>
        <taxon>Bacillati</taxon>
        <taxon>Bacillota</taxon>
        <taxon>Clostridia</taxon>
        <taxon>Eubacteriales</taxon>
        <taxon>Desulfallaceae</taxon>
        <taxon>Desulfotruncus</taxon>
    </lineage>
</organism>
<dbReference type="STRING" id="341036.SAMN05660649_01183"/>
<name>A0A1I2QCT5_9FIRM</name>
<accession>A0A1I2QCT5</accession>
<dbReference type="Proteomes" id="UP000199337">
    <property type="component" value="Unassembled WGS sequence"/>
</dbReference>
<protein>
    <submittedName>
        <fullName evidence="2">Uncharacterized protein</fullName>
    </submittedName>
</protein>
<gene>
    <name evidence="2" type="ORF">SAMN05660649_01183</name>
</gene>
<reference evidence="3" key="1">
    <citation type="submission" date="2016-10" db="EMBL/GenBank/DDBJ databases">
        <authorList>
            <person name="Varghese N."/>
            <person name="Submissions S."/>
        </authorList>
    </citation>
    <scope>NUCLEOTIDE SEQUENCE [LARGE SCALE GENOMIC DNA]</scope>
    <source>
        <strain evidence="3">DSM 17038</strain>
    </source>
</reference>
<feature type="region of interest" description="Disordered" evidence="1">
    <location>
        <begin position="1"/>
        <end position="34"/>
    </location>
</feature>
<evidence type="ECO:0000313" key="2">
    <source>
        <dbReference type="EMBL" id="SFG26098.1"/>
    </source>
</evidence>
<dbReference type="EMBL" id="FOOX01000003">
    <property type="protein sequence ID" value="SFG26098.1"/>
    <property type="molecule type" value="Genomic_DNA"/>
</dbReference>